<dbReference type="AlphaFoldDB" id="A0A9X2X682"/>
<feature type="transmembrane region" description="Helical" evidence="5">
    <location>
        <begin position="108"/>
        <end position="133"/>
    </location>
</feature>
<feature type="domain" description="Sodium/calcium exchanger membrane region" evidence="6">
    <location>
        <begin position="202"/>
        <end position="317"/>
    </location>
</feature>
<gene>
    <name evidence="7" type="ORF">NYR54_06765</name>
</gene>
<feature type="transmembrane region" description="Helical" evidence="5">
    <location>
        <begin position="38"/>
        <end position="57"/>
    </location>
</feature>
<keyword evidence="4 5" id="KW-0472">Membrane</keyword>
<dbReference type="EMBL" id="JAODNV010000007">
    <property type="protein sequence ID" value="MCT8989997.1"/>
    <property type="molecule type" value="Genomic_DNA"/>
</dbReference>
<evidence type="ECO:0000256" key="2">
    <source>
        <dbReference type="ARBA" id="ARBA00022692"/>
    </source>
</evidence>
<feature type="transmembrane region" description="Helical" evidence="5">
    <location>
        <begin position="195"/>
        <end position="214"/>
    </location>
</feature>
<feature type="transmembrane region" description="Helical" evidence="5">
    <location>
        <begin position="261"/>
        <end position="284"/>
    </location>
</feature>
<keyword evidence="2 5" id="KW-0812">Transmembrane</keyword>
<organism evidence="7 8">
    <name type="scientific">Chelativorans petroleitrophicus</name>
    <dbReference type="NCBI Taxonomy" id="2975484"/>
    <lineage>
        <taxon>Bacteria</taxon>
        <taxon>Pseudomonadati</taxon>
        <taxon>Pseudomonadota</taxon>
        <taxon>Alphaproteobacteria</taxon>
        <taxon>Hyphomicrobiales</taxon>
        <taxon>Phyllobacteriaceae</taxon>
        <taxon>Chelativorans</taxon>
    </lineage>
</organism>
<feature type="transmembrane region" description="Helical" evidence="5">
    <location>
        <begin position="139"/>
        <end position="160"/>
    </location>
</feature>
<dbReference type="GO" id="GO:0055085">
    <property type="term" value="P:transmembrane transport"/>
    <property type="evidence" value="ECO:0007669"/>
    <property type="project" value="InterPro"/>
</dbReference>
<proteinExistence type="predicted"/>
<dbReference type="Proteomes" id="UP001149009">
    <property type="component" value="Unassembled WGS sequence"/>
</dbReference>
<feature type="transmembrane region" description="Helical" evidence="5">
    <location>
        <begin position="77"/>
        <end position="96"/>
    </location>
</feature>
<keyword evidence="8" id="KW-1185">Reference proteome</keyword>
<evidence type="ECO:0000256" key="3">
    <source>
        <dbReference type="ARBA" id="ARBA00022989"/>
    </source>
</evidence>
<feature type="transmembrane region" description="Helical" evidence="5">
    <location>
        <begin position="6"/>
        <end position="26"/>
    </location>
</feature>
<dbReference type="RefSeq" id="WP_261514846.1">
    <property type="nucleotide sequence ID" value="NZ_JAODNV010000007.1"/>
</dbReference>
<dbReference type="Gene3D" id="1.20.1420.30">
    <property type="entry name" value="NCX, central ion-binding region"/>
    <property type="match status" value="1"/>
</dbReference>
<feature type="transmembrane region" description="Helical" evidence="5">
    <location>
        <begin position="326"/>
        <end position="344"/>
    </location>
</feature>
<dbReference type="GO" id="GO:0016020">
    <property type="term" value="C:membrane"/>
    <property type="evidence" value="ECO:0007669"/>
    <property type="project" value="UniProtKB-SubCell"/>
</dbReference>
<dbReference type="InterPro" id="IPR004837">
    <property type="entry name" value="NaCa_Exmemb"/>
</dbReference>
<evidence type="ECO:0000259" key="6">
    <source>
        <dbReference type="Pfam" id="PF01699"/>
    </source>
</evidence>
<evidence type="ECO:0000256" key="4">
    <source>
        <dbReference type="ARBA" id="ARBA00023136"/>
    </source>
</evidence>
<feature type="transmembrane region" description="Helical" evidence="5">
    <location>
        <begin position="296"/>
        <end position="314"/>
    </location>
</feature>
<accession>A0A9X2X682</accession>
<comment type="subcellular location">
    <subcellularLocation>
        <location evidence="1">Membrane</location>
        <topology evidence="1">Multi-pass membrane protein</topology>
    </subcellularLocation>
</comment>
<evidence type="ECO:0000313" key="7">
    <source>
        <dbReference type="EMBL" id="MCT8989997.1"/>
    </source>
</evidence>
<evidence type="ECO:0000256" key="5">
    <source>
        <dbReference type="SAM" id="Phobius"/>
    </source>
</evidence>
<feature type="domain" description="Sodium/calcium exchanger membrane region" evidence="6">
    <location>
        <begin position="14"/>
        <end position="132"/>
    </location>
</feature>
<dbReference type="InterPro" id="IPR044880">
    <property type="entry name" value="NCX_ion-bd_dom_sf"/>
</dbReference>
<keyword evidence="3 5" id="KW-1133">Transmembrane helix</keyword>
<name>A0A9X2X682_9HYPH</name>
<protein>
    <submittedName>
        <fullName evidence="7">Sodium:calcium antiporter</fullName>
    </submittedName>
</protein>
<dbReference type="Pfam" id="PF01699">
    <property type="entry name" value="Na_Ca_ex"/>
    <property type="match status" value="2"/>
</dbReference>
<sequence length="346" mass="35910">MLLDTHQNPIGINAAIFLVASCAVWWGGTRLTLHVDRISHLTGLGQVFAGMLLLGVITSLPEVANVITASSIGNPALALNNLLGSAAINIFLLAIGDTLVRAGALTSVVASPSTLMMSVLCILVLIMIAIAVTVGDVRFLGVGVWSVSITAVSVGSFWLASGYGHRSSWTVSDEAEDVRDKTKSEAVLQESLRAAIWRAGGLGLVIFLAGYALSQTGDAIAEQSGLGSGLVGFALIGIATSTPELSTVVQSVRIRRYEMAFGQILGTNFVNLSLFVLADAVYAGGPVIGELGQFEVLSALIGAVLIAIFLIGLLERRDATLGGVGYDSLTVILAFLFGLGLLAFHG</sequence>
<comment type="caution">
    <text evidence="7">The sequence shown here is derived from an EMBL/GenBank/DDBJ whole genome shotgun (WGS) entry which is preliminary data.</text>
</comment>
<evidence type="ECO:0000256" key="1">
    <source>
        <dbReference type="ARBA" id="ARBA00004141"/>
    </source>
</evidence>
<evidence type="ECO:0000313" key="8">
    <source>
        <dbReference type="Proteomes" id="UP001149009"/>
    </source>
</evidence>
<reference evidence="7" key="1">
    <citation type="submission" date="2022-08" db="EMBL/GenBank/DDBJ databases">
        <title>Chelativorans sichuanense sp. nov., a paraffin oil-degrading bacterium isolated from a mixture of oil-based drill cuttings and paddy soil.</title>
        <authorList>
            <person name="Yu J."/>
            <person name="Liu H."/>
            <person name="Chen Q."/>
        </authorList>
    </citation>
    <scope>NUCLEOTIDE SEQUENCE</scope>
    <source>
        <strain evidence="7">SCAU 2101</strain>
    </source>
</reference>